<reference evidence="1 2" key="1">
    <citation type="submission" date="2019-05" db="EMBL/GenBank/DDBJ databases">
        <title>Another draft genome of Portunus trituberculatus and its Hox gene families provides insights of decapod evolution.</title>
        <authorList>
            <person name="Jeong J.-H."/>
            <person name="Song I."/>
            <person name="Kim S."/>
            <person name="Choi T."/>
            <person name="Kim D."/>
            <person name="Ryu S."/>
            <person name="Kim W."/>
        </authorList>
    </citation>
    <scope>NUCLEOTIDE SEQUENCE [LARGE SCALE GENOMIC DNA]</scope>
    <source>
        <tissue evidence="1">Muscle</tissue>
    </source>
</reference>
<name>A0A5B7DSJ3_PORTR</name>
<organism evidence="1 2">
    <name type="scientific">Portunus trituberculatus</name>
    <name type="common">Swimming crab</name>
    <name type="synonym">Neptunus trituberculatus</name>
    <dbReference type="NCBI Taxonomy" id="210409"/>
    <lineage>
        <taxon>Eukaryota</taxon>
        <taxon>Metazoa</taxon>
        <taxon>Ecdysozoa</taxon>
        <taxon>Arthropoda</taxon>
        <taxon>Crustacea</taxon>
        <taxon>Multicrustacea</taxon>
        <taxon>Malacostraca</taxon>
        <taxon>Eumalacostraca</taxon>
        <taxon>Eucarida</taxon>
        <taxon>Decapoda</taxon>
        <taxon>Pleocyemata</taxon>
        <taxon>Brachyura</taxon>
        <taxon>Eubrachyura</taxon>
        <taxon>Portunoidea</taxon>
        <taxon>Portunidae</taxon>
        <taxon>Portuninae</taxon>
        <taxon>Portunus</taxon>
    </lineage>
</organism>
<evidence type="ECO:0000313" key="2">
    <source>
        <dbReference type="Proteomes" id="UP000324222"/>
    </source>
</evidence>
<accession>A0A5B7DSJ3</accession>
<dbReference type="AlphaFoldDB" id="A0A5B7DSJ3"/>
<dbReference type="EMBL" id="VSRR010001346">
    <property type="protein sequence ID" value="MPC24571.1"/>
    <property type="molecule type" value="Genomic_DNA"/>
</dbReference>
<keyword evidence="2" id="KW-1185">Reference proteome</keyword>
<dbReference type="Proteomes" id="UP000324222">
    <property type="component" value="Unassembled WGS sequence"/>
</dbReference>
<gene>
    <name evidence="1" type="ORF">E2C01_017656</name>
</gene>
<comment type="caution">
    <text evidence="1">The sequence shown here is derived from an EMBL/GenBank/DDBJ whole genome shotgun (WGS) entry which is preliminary data.</text>
</comment>
<evidence type="ECO:0000313" key="1">
    <source>
        <dbReference type="EMBL" id="MPC24571.1"/>
    </source>
</evidence>
<protein>
    <submittedName>
        <fullName evidence="1">Uncharacterized protein</fullName>
    </submittedName>
</protein>
<proteinExistence type="predicted"/>
<sequence>MKHQSVSPRDSHIVCFRSVKECKESRSGVGQWLKVLVGLHVTDPSDSENCSTDLMSKAPQDSMCALACHSVDTLQTS</sequence>